<evidence type="ECO:0000313" key="1">
    <source>
        <dbReference type="EMBL" id="OAY41010.1"/>
    </source>
</evidence>
<reference evidence="1" key="1">
    <citation type="submission" date="2016-02" db="EMBL/GenBank/DDBJ databases">
        <title>WGS assembly of Manihot esculenta.</title>
        <authorList>
            <person name="Bredeson J.V."/>
            <person name="Prochnik S.E."/>
            <person name="Lyons J.B."/>
            <person name="Schmutz J."/>
            <person name="Grimwood J."/>
            <person name="Vrebalov J."/>
            <person name="Bart R.S."/>
            <person name="Amuge T."/>
            <person name="Ferguson M.E."/>
            <person name="Green R."/>
            <person name="Putnam N."/>
            <person name="Stites J."/>
            <person name="Rounsley S."/>
            <person name="Rokhsar D.S."/>
        </authorList>
    </citation>
    <scope>NUCLEOTIDE SEQUENCE [LARGE SCALE GENOMIC DNA]</scope>
    <source>
        <tissue evidence="1">Leaf</tissue>
    </source>
</reference>
<protein>
    <submittedName>
        <fullName evidence="1">Uncharacterized protein</fullName>
    </submittedName>
</protein>
<organism evidence="1">
    <name type="scientific">Manihot esculenta</name>
    <name type="common">Cassava</name>
    <name type="synonym">Jatropha manihot</name>
    <dbReference type="NCBI Taxonomy" id="3983"/>
    <lineage>
        <taxon>Eukaryota</taxon>
        <taxon>Viridiplantae</taxon>
        <taxon>Streptophyta</taxon>
        <taxon>Embryophyta</taxon>
        <taxon>Tracheophyta</taxon>
        <taxon>Spermatophyta</taxon>
        <taxon>Magnoliopsida</taxon>
        <taxon>eudicotyledons</taxon>
        <taxon>Gunneridae</taxon>
        <taxon>Pentapetalae</taxon>
        <taxon>rosids</taxon>
        <taxon>fabids</taxon>
        <taxon>Malpighiales</taxon>
        <taxon>Euphorbiaceae</taxon>
        <taxon>Crotonoideae</taxon>
        <taxon>Manihoteae</taxon>
        <taxon>Manihot</taxon>
    </lineage>
</organism>
<accession>A0A2C9V8H8</accession>
<proteinExistence type="predicted"/>
<dbReference type="AlphaFoldDB" id="A0A2C9V8H8"/>
<sequence length="62" mass="6605">MALGAEKAIMGKFSQHCCTGTLTALSTYGSVGRFLCPRLFQSPCGSSVISSSVQFPYPISHF</sequence>
<gene>
    <name evidence="1" type="ORF">MANES_09G066700</name>
</gene>
<name>A0A2C9V8H8_MANES</name>
<dbReference type="EMBL" id="CM004395">
    <property type="protein sequence ID" value="OAY41010.1"/>
    <property type="molecule type" value="Genomic_DNA"/>
</dbReference>